<dbReference type="Pfam" id="PF01209">
    <property type="entry name" value="Ubie_methyltran"/>
    <property type="match status" value="1"/>
</dbReference>
<keyword evidence="2" id="KW-1185">Reference proteome</keyword>
<dbReference type="CDD" id="cd02440">
    <property type="entry name" value="AdoMet_MTases"/>
    <property type="match status" value="1"/>
</dbReference>
<dbReference type="RefSeq" id="WP_007550820.1">
    <property type="nucleotide sequence ID" value="NZ_AFPU01000001.1"/>
</dbReference>
<keyword evidence="1" id="KW-0808">Transferase</keyword>
<protein>
    <submittedName>
        <fullName evidence="1">Putative ubiE/COQ5 methyltransferase family protein</fullName>
    </submittedName>
</protein>
<dbReference type="PANTHER" id="PTHR43591">
    <property type="entry name" value="METHYLTRANSFERASE"/>
    <property type="match status" value="1"/>
</dbReference>
<comment type="caution">
    <text evidence="1">The sequence shown here is derived from an EMBL/GenBank/DDBJ whole genome shotgun (WGS) entry which is preliminary data.</text>
</comment>
<name>F9CXE3_9ARCH</name>
<reference evidence="1 2" key="1">
    <citation type="journal article" date="2011" name="J. Bacteriol.">
        <title>Genome Sequence of an Ammonia-Oxidizing Soil Archaeon, "Candidatus Nitrosoarchaeum koreensis" MY1.</title>
        <authorList>
            <person name="Kim B.K."/>
            <person name="Jung M.Y."/>
            <person name="Yu D.S."/>
            <person name="Park S.J."/>
            <person name="Oh T.K."/>
            <person name="Rhee S.K."/>
            <person name="Kim J.F."/>
        </authorList>
    </citation>
    <scope>NUCLEOTIDE SEQUENCE [LARGE SCALE GENOMIC DNA]</scope>
    <source>
        <strain evidence="1 2">MY1</strain>
    </source>
</reference>
<dbReference type="GO" id="GO:0032259">
    <property type="term" value="P:methylation"/>
    <property type="evidence" value="ECO:0007669"/>
    <property type="project" value="UniProtKB-KW"/>
</dbReference>
<organism evidence="1 2">
    <name type="scientific">Nitrosarchaeum koreense MY1</name>
    <dbReference type="NCBI Taxonomy" id="1001994"/>
    <lineage>
        <taxon>Archaea</taxon>
        <taxon>Nitrososphaerota</taxon>
        <taxon>Nitrososphaeria</taxon>
        <taxon>Nitrosopumilales</taxon>
        <taxon>Nitrosopumilaceae</taxon>
        <taxon>Nitrosarchaeum</taxon>
    </lineage>
</organism>
<sequence>MSIYSPKNLVPKFFANTSRSYDKIVRYATFGKDMLWKRHILDKIHGKSILDLACGTGILTRMIAQKFQDDTIVGVDITPSYLDVAKSNSKSFKNILFVHQDAEDLKIGQKFDSIVSSYIPKYCDAQTLIKKCILHLNPNGVIILHDFTYPNNIFIQNLWNFYFVLLRFIGYFIPTWNDAFVELPKLIRSSNWLENYVSAMKKYGLDVEVEYLTLNSCAVIVGQKLNS</sequence>
<evidence type="ECO:0000313" key="1">
    <source>
        <dbReference type="EMBL" id="EGP93945.1"/>
    </source>
</evidence>
<dbReference type="EMBL" id="AFPU01000001">
    <property type="protein sequence ID" value="EGP93945.1"/>
    <property type="molecule type" value="Genomic_DNA"/>
</dbReference>
<dbReference type="STRING" id="1001994.MY1_1187"/>
<dbReference type="AlphaFoldDB" id="F9CXE3"/>
<evidence type="ECO:0000313" key="2">
    <source>
        <dbReference type="Proteomes" id="UP000004440"/>
    </source>
</evidence>
<keyword evidence="1" id="KW-0489">Methyltransferase</keyword>
<dbReference type="InterPro" id="IPR029063">
    <property type="entry name" value="SAM-dependent_MTases_sf"/>
</dbReference>
<dbReference type="Proteomes" id="UP000004440">
    <property type="component" value="Unassembled WGS sequence"/>
</dbReference>
<dbReference type="SUPFAM" id="SSF53335">
    <property type="entry name" value="S-adenosyl-L-methionine-dependent methyltransferases"/>
    <property type="match status" value="1"/>
</dbReference>
<dbReference type="GO" id="GO:0008168">
    <property type="term" value="F:methyltransferase activity"/>
    <property type="evidence" value="ECO:0007669"/>
    <property type="project" value="UniProtKB-KW"/>
</dbReference>
<dbReference type="Gene3D" id="3.40.50.150">
    <property type="entry name" value="Vaccinia Virus protein VP39"/>
    <property type="match status" value="1"/>
</dbReference>
<accession>F9CXE3</accession>
<gene>
    <name evidence="1" type="ORF">MY1_1187</name>
</gene>
<proteinExistence type="predicted"/>